<dbReference type="EMBL" id="MCIB01000009">
    <property type="protein sequence ID" value="RKD32739.1"/>
    <property type="molecule type" value="Genomic_DNA"/>
</dbReference>
<keyword evidence="7" id="KW-0119">Carbohydrate metabolism</keyword>
<feature type="binding site" evidence="10">
    <location>
        <position position="110"/>
    </location>
    <ligand>
        <name>Zn(2+)</name>
        <dbReference type="ChEBI" id="CHEBI:29105"/>
    </ligand>
</feature>
<comment type="similarity">
    <text evidence="1">Belongs to the galactose-1-phosphate uridylyltransferase type 1 family.</text>
</comment>
<dbReference type="AlphaFoldDB" id="A0A419T5N4"/>
<evidence type="ECO:0000313" key="14">
    <source>
        <dbReference type="Proteomes" id="UP000284177"/>
    </source>
</evidence>
<feature type="binding site" evidence="10">
    <location>
        <position position="161"/>
    </location>
    <ligand>
        <name>Zn(2+)</name>
        <dbReference type="ChEBI" id="CHEBI:29105"/>
    </ligand>
</feature>
<evidence type="ECO:0000256" key="7">
    <source>
        <dbReference type="ARBA" id="ARBA00023277"/>
    </source>
</evidence>
<evidence type="ECO:0000256" key="1">
    <source>
        <dbReference type="ARBA" id="ARBA00010951"/>
    </source>
</evidence>
<feature type="binding site" evidence="10">
    <location>
        <position position="43"/>
    </location>
    <ligand>
        <name>Zn(2+)</name>
        <dbReference type="ChEBI" id="CHEBI:29105"/>
    </ligand>
</feature>
<dbReference type="Gene3D" id="3.30.428.10">
    <property type="entry name" value="HIT-like"/>
    <property type="match status" value="2"/>
</dbReference>
<dbReference type="NCBIfam" id="TIGR00209">
    <property type="entry name" value="galT_1"/>
    <property type="match status" value="1"/>
</dbReference>
<dbReference type="EC" id="2.7.7.12" evidence="8"/>
<name>A0A419T5N4_9FIRM</name>
<accession>A0A419T5N4</accession>
<keyword evidence="2 13" id="KW-0808">Transferase</keyword>
<evidence type="ECO:0000313" key="13">
    <source>
        <dbReference type="EMBL" id="RKD32739.1"/>
    </source>
</evidence>
<dbReference type="Pfam" id="PF01087">
    <property type="entry name" value="GalP_UDP_transf"/>
    <property type="match status" value="1"/>
</dbReference>
<dbReference type="Proteomes" id="UP000284177">
    <property type="component" value="Unassembled WGS sequence"/>
</dbReference>
<evidence type="ECO:0000256" key="3">
    <source>
        <dbReference type="ARBA" id="ARBA00022695"/>
    </source>
</evidence>
<sequence length="341" mass="39598">MTEIRTDPVTGNQVIIATERGKRPTDLKSVLPEKKVKKIEDSCPFCPGNEEKTPPEISRINRRDKWTVRVVPNKYPAVSMESSCNINDSILFKKEKGKGKHEVIIESREHNKSFFYMDIKEFEYMLKMYKKRYKDLINLEGIKYVSIFKNYKKEAGASLEHPHSQAIALPLVPKLIKEELHGSKNYFEKEGNCIYCDIIKEELNNNERIITETKNFLVLAPYASIYSYHTQIIPKEHKSNFETINNKLIEELAILLFDIFNRMGRLLGDFPFNMYLHTLPKDEENHNKTYHWHMEIAPRLSNQAGFELGSGMYINTVAPEQAAKVLRSVPTNCCNKKAYIV</sequence>
<gene>
    <name evidence="13" type="ORF">BET03_10415</name>
</gene>
<dbReference type="GO" id="GO:0006012">
    <property type="term" value="P:galactose metabolic process"/>
    <property type="evidence" value="ECO:0007669"/>
    <property type="project" value="UniProtKB-UniRule"/>
</dbReference>
<dbReference type="InterPro" id="IPR001937">
    <property type="entry name" value="GalP_UDPtransf1"/>
</dbReference>
<dbReference type="GO" id="GO:0008108">
    <property type="term" value="F:UDP-glucose:hexose-1-phosphate uridylyltransferase activity"/>
    <property type="evidence" value="ECO:0007669"/>
    <property type="project" value="UniProtKB-UniRule"/>
</dbReference>
<dbReference type="Pfam" id="PF02744">
    <property type="entry name" value="GalP_UDP_tr_C"/>
    <property type="match status" value="1"/>
</dbReference>
<evidence type="ECO:0000259" key="12">
    <source>
        <dbReference type="Pfam" id="PF02744"/>
    </source>
</evidence>
<dbReference type="InterPro" id="IPR036265">
    <property type="entry name" value="HIT-like_sf"/>
</dbReference>
<proteinExistence type="inferred from homology"/>
<organism evidence="13 14">
    <name type="scientific">Thermohalobacter berrensis</name>
    <dbReference type="NCBI Taxonomy" id="99594"/>
    <lineage>
        <taxon>Bacteria</taxon>
        <taxon>Bacillati</taxon>
        <taxon>Bacillota</taxon>
        <taxon>Tissierellia</taxon>
        <taxon>Tissierellales</taxon>
        <taxon>Thermohalobacteraceae</taxon>
        <taxon>Thermohalobacter</taxon>
    </lineage>
</organism>
<comment type="caution">
    <text evidence="13">The sequence shown here is derived from an EMBL/GenBank/DDBJ whole genome shotgun (WGS) entry which is preliminary data.</text>
</comment>
<evidence type="ECO:0000256" key="9">
    <source>
        <dbReference type="PIRSR" id="PIRSR000808-1"/>
    </source>
</evidence>
<protein>
    <recommendedName>
        <fullName evidence="8">Galactose-1-phosphate uridylyltransferase</fullName>
        <ecNumber evidence="8">2.7.7.12</ecNumber>
    </recommendedName>
</protein>
<feature type="domain" description="Galactose-1-phosphate uridyl transferase C-terminal" evidence="12">
    <location>
        <begin position="183"/>
        <end position="330"/>
    </location>
</feature>
<keyword evidence="14" id="KW-1185">Reference proteome</keyword>
<keyword evidence="6" id="KW-0299">Galactose metabolism</keyword>
<dbReference type="InterPro" id="IPR053177">
    <property type="entry name" value="ADP-glucose_phosphorylase"/>
</dbReference>
<evidence type="ECO:0000256" key="10">
    <source>
        <dbReference type="PIRSR" id="PIRSR000808-3"/>
    </source>
</evidence>
<keyword evidence="5 10" id="KW-0862">Zinc</keyword>
<comment type="cofactor">
    <cofactor evidence="10">
        <name>Zn(2+)</name>
        <dbReference type="ChEBI" id="CHEBI:29105"/>
    </cofactor>
    <text evidence="10">Binds 1 zinc ion per subunit.</text>
</comment>
<evidence type="ECO:0000256" key="5">
    <source>
        <dbReference type="ARBA" id="ARBA00022833"/>
    </source>
</evidence>
<dbReference type="PIRSF" id="PIRSF000808">
    <property type="entry name" value="GalT"/>
    <property type="match status" value="1"/>
</dbReference>
<dbReference type="PANTHER" id="PTHR42763">
    <property type="entry name" value="ADP-GLUCOSE PHOSPHORYLASE"/>
    <property type="match status" value="1"/>
</dbReference>
<feature type="domain" description="Galactose-1-phosphate uridyl transferase N-terminal" evidence="11">
    <location>
        <begin position="3"/>
        <end position="173"/>
    </location>
</feature>
<keyword evidence="3 13" id="KW-0548">Nucleotidyltransferase</keyword>
<evidence type="ECO:0000256" key="4">
    <source>
        <dbReference type="ARBA" id="ARBA00022723"/>
    </source>
</evidence>
<dbReference type="InterPro" id="IPR005850">
    <property type="entry name" value="GalP_Utransf_C"/>
</dbReference>
<evidence type="ECO:0000256" key="8">
    <source>
        <dbReference type="NCBIfam" id="TIGR00209"/>
    </source>
</evidence>
<keyword evidence="4 10" id="KW-0479">Metal-binding</keyword>
<dbReference type="OrthoDB" id="9769064at2"/>
<reference evidence="13 14" key="1">
    <citation type="submission" date="2016-08" db="EMBL/GenBank/DDBJ databases">
        <title>Novel Firmicutes and Novel Genomes.</title>
        <authorList>
            <person name="Poppleton D.I."/>
            <person name="Gribaldo S."/>
        </authorList>
    </citation>
    <scope>NUCLEOTIDE SEQUENCE [LARGE SCALE GENOMIC DNA]</scope>
    <source>
        <strain evidence="13 14">CTT3</strain>
    </source>
</reference>
<dbReference type="InterPro" id="IPR005849">
    <property type="entry name" value="GalP_Utransf_N"/>
</dbReference>
<dbReference type="GO" id="GO:0008270">
    <property type="term" value="F:zinc ion binding"/>
    <property type="evidence" value="ECO:0007669"/>
    <property type="project" value="InterPro"/>
</dbReference>
<dbReference type="RefSeq" id="WP_120168256.1">
    <property type="nucleotide sequence ID" value="NZ_MCIB01000009.1"/>
</dbReference>
<evidence type="ECO:0000256" key="2">
    <source>
        <dbReference type="ARBA" id="ARBA00022679"/>
    </source>
</evidence>
<feature type="active site" description="Tele-UMP-histidine intermediate" evidence="9">
    <location>
        <position position="163"/>
    </location>
</feature>
<feature type="binding site" evidence="10">
    <location>
        <position position="46"/>
    </location>
    <ligand>
        <name>Zn(2+)</name>
        <dbReference type="ChEBI" id="CHEBI:29105"/>
    </ligand>
</feature>
<dbReference type="SUPFAM" id="SSF54197">
    <property type="entry name" value="HIT-like"/>
    <property type="match status" value="2"/>
</dbReference>
<dbReference type="PANTHER" id="PTHR42763:SF2">
    <property type="entry name" value="ADP-GLUCOSE PHOSPHORYLASE"/>
    <property type="match status" value="1"/>
</dbReference>
<evidence type="ECO:0000259" key="11">
    <source>
        <dbReference type="Pfam" id="PF01087"/>
    </source>
</evidence>
<dbReference type="UniPathway" id="UPA00214"/>
<evidence type="ECO:0000256" key="6">
    <source>
        <dbReference type="ARBA" id="ARBA00023144"/>
    </source>
</evidence>